<dbReference type="Proteomes" id="UP000028545">
    <property type="component" value="Unassembled WGS sequence"/>
</dbReference>
<dbReference type="RefSeq" id="XP_016642493.1">
    <property type="nucleotide sequence ID" value="XM_016788177.1"/>
</dbReference>
<keyword evidence="6 8" id="KW-1133">Transmembrane helix</keyword>
<feature type="transmembrane region" description="Helical" evidence="8">
    <location>
        <begin position="313"/>
        <end position="340"/>
    </location>
</feature>
<keyword evidence="4" id="KW-0533">Nickel</keyword>
<accession>A0A084G5T2</accession>
<protein>
    <recommendedName>
        <fullName evidence="8">Nickel/cobalt efflux system</fullName>
    </recommendedName>
</protein>
<feature type="compositionally biased region" description="Low complexity" evidence="9">
    <location>
        <begin position="25"/>
        <end position="36"/>
    </location>
</feature>
<dbReference type="KEGG" id="sapo:SAPIO_CDS5951"/>
<evidence type="ECO:0000256" key="1">
    <source>
        <dbReference type="ARBA" id="ARBA00004127"/>
    </source>
</evidence>
<dbReference type="Pfam" id="PF03824">
    <property type="entry name" value="NicO"/>
    <property type="match status" value="1"/>
</dbReference>
<name>A0A084G5T2_PSEDA</name>
<dbReference type="EMBL" id="JOWA01000099">
    <property type="protein sequence ID" value="KEZ42694.1"/>
    <property type="molecule type" value="Genomic_DNA"/>
</dbReference>
<evidence type="ECO:0000313" key="11">
    <source>
        <dbReference type="Proteomes" id="UP000028545"/>
    </source>
</evidence>
<evidence type="ECO:0000256" key="9">
    <source>
        <dbReference type="SAM" id="MobiDB-lite"/>
    </source>
</evidence>
<keyword evidence="7 8" id="KW-0472">Membrane</keyword>
<keyword evidence="3 8" id="KW-0813">Transport</keyword>
<proteinExistence type="inferred from homology"/>
<feature type="compositionally biased region" description="Polar residues" evidence="9">
    <location>
        <begin position="1"/>
        <end position="14"/>
    </location>
</feature>
<organism evidence="10 11">
    <name type="scientific">Pseudallescheria apiosperma</name>
    <name type="common">Scedosporium apiospermum</name>
    <dbReference type="NCBI Taxonomy" id="563466"/>
    <lineage>
        <taxon>Eukaryota</taxon>
        <taxon>Fungi</taxon>
        <taxon>Dikarya</taxon>
        <taxon>Ascomycota</taxon>
        <taxon>Pezizomycotina</taxon>
        <taxon>Sordariomycetes</taxon>
        <taxon>Hypocreomycetidae</taxon>
        <taxon>Microascales</taxon>
        <taxon>Microascaceae</taxon>
        <taxon>Scedosporium</taxon>
    </lineage>
</organism>
<feature type="transmembrane region" description="Helical" evidence="8">
    <location>
        <begin position="272"/>
        <end position="292"/>
    </location>
</feature>
<dbReference type="GO" id="GO:0012505">
    <property type="term" value="C:endomembrane system"/>
    <property type="evidence" value="ECO:0007669"/>
    <property type="project" value="UniProtKB-SubCell"/>
</dbReference>
<evidence type="ECO:0000256" key="5">
    <source>
        <dbReference type="ARBA" id="ARBA00022692"/>
    </source>
</evidence>
<dbReference type="HOGENOM" id="CLU_036094_2_0_1"/>
<dbReference type="AlphaFoldDB" id="A0A084G5T2"/>
<sequence length="397" mass="42176">MTTMASPPQQSLPQVTPEPLPSTPPTETDPLLPSSTPDEKSLLSRIPLPTPALRIIALLAAINILVWLISAYPLTKHPSLAAPAALSYVLGLRHALDADHIAAIDLSTRRLIAAGRRPVSVGTFFALGHSTIVVVTCVAVAATGGVLRERFGGAEEVGGLIGGVVSAVVLVVFCVGNGWVLYGLVRKARAYKSAGDGGDDGVEMRGVVGDIKLDDEQTMGFLARTFGRLFNLVDRPWKMFPLGVLFGLGFDTSSEIAILGIASIHAVQGTSIWLILIFPILFACGMALLDTTDGALMSTLYLSPTFARDPLATLYYSLILTAITVVVSAFVAIIQILNLVESVVKPEGPFWDGLDVLSDHFDVVGAAICGLFAVVGVGAVFVYKPWRKRMEARTDEL</sequence>
<feature type="transmembrane region" description="Helical" evidence="8">
    <location>
        <begin position="360"/>
        <end position="383"/>
    </location>
</feature>
<feature type="transmembrane region" description="Helical" evidence="8">
    <location>
        <begin position="159"/>
        <end position="182"/>
    </location>
</feature>
<reference evidence="10 11" key="1">
    <citation type="journal article" date="2014" name="Genome Announc.">
        <title>Draft genome sequence of the pathogenic fungus Scedosporium apiospermum.</title>
        <authorList>
            <person name="Vandeputte P."/>
            <person name="Ghamrawi S."/>
            <person name="Rechenmann M."/>
            <person name="Iltis A."/>
            <person name="Giraud S."/>
            <person name="Fleury M."/>
            <person name="Thornton C."/>
            <person name="Delhaes L."/>
            <person name="Meyer W."/>
            <person name="Papon N."/>
            <person name="Bouchara J.P."/>
        </authorList>
    </citation>
    <scope>NUCLEOTIDE SEQUENCE [LARGE SCALE GENOMIC DNA]</scope>
    <source>
        <strain evidence="10 11">IHEM 14462</strain>
    </source>
</reference>
<dbReference type="OMA" id="FMNFAYQ"/>
<dbReference type="InterPro" id="IPR011541">
    <property type="entry name" value="Ni/Co_transpt_high_affinity"/>
</dbReference>
<evidence type="ECO:0000256" key="8">
    <source>
        <dbReference type="RuleBase" id="RU362101"/>
    </source>
</evidence>
<dbReference type="PANTHER" id="PTHR31611:SF0">
    <property type="entry name" value="HIGH-AFFINITY NICKEL TRANSPORT PROTEIN NIC1"/>
    <property type="match status" value="1"/>
</dbReference>
<evidence type="ECO:0000256" key="3">
    <source>
        <dbReference type="ARBA" id="ARBA00022448"/>
    </source>
</evidence>
<dbReference type="GeneID" id="27725023"/>
<keyword evidence="5 8" id="KW-0812">Transmembrane</keyword>
<dbReference type="OrthoDB" id="5197598at2759"/>
<dbReference type="VEuPathDB" id="FungiDB:SAPIO_CDS5951"/>
<evidence type="ECO:0000256" key="6">
    <source>
        <dbReference type="ARBA" id="ARBA00022989"/>
    </source>
</evidence>
<evidence type="ECO:0000256" key="4">
    <source>
        <dbReference type="ARBA" id="ARBA00022596"/>
    </source>
</evidence>
<comment type="similarity">
    <text evidence="2 8">Belongs to the NiCoT transporter (TC 2.A.52) family.</text>
</comment>
<feature type="region of interest" description="Disordered" evidence="9">
    <location>
        <begin position="1"/>
        <end position="38"/>
    </location>
</feature>
<evidence type="ECO:0000313" key="10">
    <source>
        <dbReference type="EMBL" id="KEZ42694.1"/>
    </source>
</evidence>
<dbReference type="InterPro" id="IPR004688">
    <property type="entry name" value="Ni/Co_transpt"/>
</dbReference>
<dbReference type="GO" id="GO:0005886">
    <property type="term" value="C:plasma membrane"/>
    <property type="evidence" value="ECO:0007669"/>
    <property type="project" value="UniProtKB-SubCell"/>
</dbReference>
<evidence type="ECO:0000256" key="2">
    <source>
        <dbReference type="ARBA" id="ARBA00010892"/>
    </source>
</evidence>
<comment type="caution">
    <text evidence="10">The sequence shown here is derived from an EMBL/GenBank/DDBJ whole genome shotgun (WGS) entry which is preliminary data.</text>
</comment>
<evidence type="ECO:0000256" key="7">
    <source>
        <dbReference type="ARBA" id="ARBA00023136"/>
    </source>
</evidence>
<feature type="transmembrane region" description="Helical" evidence="8">
    <location>
        <begin position="119"/>
        <end position="147"/>
    </location>
</feature>
<dbReference type="GO" id="GO:0015099">
    <property type="term" value="F:nickel cation transmembrane transporter activity"/>
    <property type="evidence" value="ECO:0007669"/>
    <property type="project" value="UniProtKB-UniRule"/>
</dbReference>
<feature type="transmembrane region" description="Helical" evidence="8">
    <location>
        <begin position="242"/>
        <end position="266"/>
    </location>
</feature>
<keyword evidence="11" id="KW-1185">Reference proteome</keyword>
<comment type="subcellular location">
    <subcellularLocation>
        <location evidence="8">Cell membrane</location>
        <topology evidence="8">Multi-pass membrane protein</topology>
    </subcellularLocation>
    <subcellularLocation>
        <location evidence="1">Endomembrane system</location>
        <topology evidence="1">Multi-pass membrane protein</topology>
    </subcellularLocation>
</comment>
<dbReference type="PANTHER" id="PTHR31611">
    <property type="entry name" value="HIGH-AFFINITY NICKEL TRANSPORT PROTEIN NIC1"/>
    <property type="match status" value="1"/>
</dbReference>
<gene>
    <name evidence="10" type="ORF">SAPIO_CDS5951</name>
</gene>
<feature type="transmembrane region" description="Helical" evidence="8">
    <location>
        <begin position="52"/>
        <end position="72"/>
    </location>
</feature>